<comment type="caution">
    <text evidence="3">The sequence shown here is derived from an EMBL/GenBank/DDBJ whole genome shotgun (WGS) entry which is preliminary data.</text>
</comment>
<feature type="region of interest" description="Disordered" evidence="1">
    <location>
        <begin position="319"/>
        <end position="541"/>
    </location>
</feature>
<dbReference type="GO" id="GO:0005634">
    <property type="term" value="C:nucleus"/>
    <property type="evidence" value="ECO:0007669"/>
    <property type="project" value="TreeGrafter"/>
</dbReference>
<feature type="compositionally biased region" description="Acidic residues" evidence="1">
    <location>
        <begin position="334"/>
        <end position="344"/>
    </location>
</feature>
<proteinExistence type="predicted"/>
<dbReference type="PANTHER" id="PTHR13309:SF0">
    <property type="entry name" value="FMR1-INTERACTING PROTEIN NUFIP1"/>
    <property type="match status" value="1"/>
</dbReference>
<dbReference type="InterPro" id="IPR013087">
    <property type="entry name" value="Znf_C2H2_type"/>
</dbReference>
<feature type="compositionally biased region" description="Polar residues" evidence="1">
    <location>
        <begin position="367"/>
        <end position="388"/>
    </location>
</feature>
<organism evidence="3 4">
    <name type="scientific">Laodelphax striatellus</name>
    <name type="common">Small brown planthopper</name>
    <name type="synonym">Delphax striatella</name>
    <dbReference type="NCBI Taxonomy" id="195883"/>
    <lineage>
        <taxon>Eukaryota</taxon>
        <taxon>Metazoa</taxon>
        <taxon>Ecdysozoa</taxon>
        <taxon>Arthropoda</taxon>
        <taxon>Hexapoda</taxon>
        <taxon>Insecta</taxon>
        <taxon>Pterygota</taxon>
        <taxon>Neoptera</taxon>
        <taxon>Paraneoptera</taxon>
        <taxon>Hemiptera</taxon>
        <taxon>Auchenorrhyncha</taxon>
        <taxon>Fulgoroidea</taxon>
        <taxon>Delphacidae</taxon>
        <taxon>Criomorphinae</taxon>
        <taxon>Laodelphax</taxon>
    </lineage>
</organism>
<accession>A0A482X1H1</accession>
<name>A0A482X1H1_LAOST</name>
<evidence type="ECO:0000313" key="4">
    <source>
        <dbReference type="Proteomes" id="UP000291343"/>
    </source>
</evidence>
<dbReference type="PANTHER" id="PTHR13309">
    <property type="entry name" value="NUCLEAR FRAGILE X MENTAL RETARDATION PROTEIN INTERACTING PROTEIN 1"/>
    <property type="match status" value="1"/>
</dbReference>
<dbReference type="PROSITE" id="PS00028">
    <property type="entry name" value="ZINC_FINGER_C2H2_1"/>
    <property type="match status" value="1"/>
</dbReference>
<keyword evidence="4" id="KW-1185">Reference proteome</keyword>
<dbReference type="Proteomes" id="UP000291343">
    <property type="component" value="Unassembled WGS sequence"/>
</dbReference>
<dbReference type="EMBL" id="QKKF02020908">
    <property type="protein sequence ID" value="RZF39031.1"/>
    <property type="molecule type" value="Genomic_DNA"/>
</dbReference>
<feature type="region of interest" description="Disordered" evidence="1">
    <location>
        <begin position="1"/>
        <end position="131"/>
    </location>
</feature>
<dbReference type="GO" id="GO:0003723">
    <property type="term" value="F:RNA binding"/>
    <property type="evidence" value="ECO:0007669"/>
    <property type="project" value="InterPro"/>
</dbReference>
<sequence length="578" mass="65441">MVGPARGRGRGRGAVRMPPPPPPMLGRGGNMMPPLRSPPMPPRMRPPPPPGMRGPPFAPPHPPRLPPPPGFRGLPPRLPPGPLPPPIPPRRFPPRPMFPGPHGPPLLPPPPPPPPGPPMMDGPLGRLRRPPLPFMPFGPMNPMNKKKWINKKPQNNSQQPAVKDNCYCGSCDRGFSSEEDFETHCAGHVTCGLDGCTLSADPKVIDKHIKLQHKSGLYKRLVNENPHDIQKWIEERKRRFPTKQNVQENKERFEEMEKRGERLHKENDRFGKRKRGNETGNQQAKVRKFEQEEKKPKLKYVRKVLKEEPEREYSWRGELPHFAGTARFPSVKDEDMDEDEEETTPDVKNKVENSNFSDDEWKDSGPLETSQTSATALPTSLLSISAYNSGSESDQEEDESVTKPVELVTKSAESVTEPVESVTKSVENTSKTEESCGTDRPEPQKFNFTIETNDDDDDDDEPPEEVKIQKRPVDVVENLSLNKNDEVVIKSNGKDEHKEEVSVNGNENVDGECDKPKEKQKRGKNPRNPVQKPVPRVHTQSRRRLTLLERLLGPEIRHERNVILQCVRYVVENNFLEN</sequence>
<feature type="domain" description="C2H2-type" evidence="2">
    <location>
        <begin position="166"/>
        <end position="188"/>
    </location>
</feature>
<dbReference type="InParanoid" id="A0A482X1H1"/>
<feature type="compositionally biased region" description="Basic and acidic residues" evidence="1">
    <location>
        <begin position="464"/>
        <end position="474"/>
    </location>
</feature>
<feature type="compositionally biased region" description="Pro residues" evidence="1">
    <location>
        <begin position="35"/>
        <end position="120"/>
    </location>
</feature>
<dbReference type="InterPro" id="IPR019496">
    <property type="entry name" value="NUFIP1_cons_dom"/>
</dbReference>
<dbReference type="OrthoDB" id="273070at2759"/>
<dbReference type="FunCoup" id="A0A482X1H1">
    <property type="interactions" value="1869"/>
</dbReference>
<feature type="compositionally biased region" description="Basic and acidic residues" evidence="1">
    <location>
        <begin position="430"/>
        <end position="443"/>
    </location>
</feature>
<gene>
    <name evidence="3" type="ORF">LSTR_LSTR008621</name>
</gene>
<dbReference type="InterPro" id="IPR039136">
    <property type="entry name" value="NUFIP1-like"/>
</dbReference>
<dbReference type="AlphaFoldDB" id="A0A482X1H1"/>
<protein>
    <recommendedName>
        <fullName evidence="2">C2H2-type domain-containing protein</fullName>
    </recommendedName>
</protein>
<dbReference type="GO" id="GO:0000492">
    <property type="term" value="P:box C/D snoRNP assembly"/>
    <property type="evidence" value="ECO:0007669"/>
    <property type="project" value="TreeGrafter"/>
</dbReference>
<dbReference type="Pfam" id="PF10453">
    <property type="entry name" value="NUFIP1"/>
    <property type="match status" value="1"/>
</dbReference>
<feature type="compositionally biased region" description="Basic and acidic residues" evidence="1">
    <location>
        <begin position="483"/>
        <end position="501"/>
    </location>
</feature>
<evidence type="ECO:0000259" key="2">
    <source>
        <dbReference type="PROSITE" id="PS00028"/>
    </source>
</evidence>
<evidence type="ECO:0000313" key="3">
    <source>
        <dbReference type="EMBL" id="RZF39031.1"/>
    </source>
</evidence>
<feature type="region of interest" description="Disordered" evidence="1">
    <location>
        <begin position="243"/>
        <end position="292"/>
    </location>
</feature>
<reference evidence="3 4" key="1">
    <citation type="journal article" date="2017" name="Gigascience">
        <title>Genome sequence of the small brown planthopper, Laodelphax striatellus.</title>
        <authorList>
            <person name="Zhu J."/>
            <person name="Jiang F."/>
            <person name="Wang X."/>
            <person name="Yang P."/>
            <person name="Bao Y."/>
            <person name="Zhao W."/>
            <person name="Wang W."/>
            <person name="Lu H."/>
            <person name="Wang Q."/>
            <person name="Cui N."/>
            <person name="Li J."/>
            <person name="Chen X."/>
            <person name="Luo L."/>
            <person name="Yu J."/>
            <person name="Kang L."/>
            <person name="Cui F."/>
        </authorList>
    </citation>
    <scope>NUCLEOTIDE SEQUENCE [LARGE SCALE GENOMIC DNA]</scope>
    <source>
        <strain evidence="3">Lst14</strain>
    </source>
</reference>
<feature type="compositionally biased region" description="Basic and acidic residues" evidence="1">
    <location>
        <begin position="248"/>
        <end position="270"/>
    </location>
</feature>
<feature type="compositionally biased region" description="Acidic residues" evidence="1">
    <location>
        <begin position="452"/>
        <end position="463"/>
    </location>
</feature>
<dbReference type="STRING" id="195883.A0A482X1H1"/>
<evidence type="ECO:0000256" key="1">
    <source>
        <dbReference type="SAM" id="MobiDB-lite"/>
    </source>
</evidence>